<dbReference type="CDD" id="cd00829">
    <property type="entry name" value="SCP-x_thiolase"/>
    <property type="match status" value="1"/>
</dbReference>
<sequence length="381" mass="40062">MPTRQAAVVGVAESDEIGVVPNKSTLQLQGEAVLNALDDAGLALRDVDGLFTAGFRTTEVAEYLGIHPRYYDGTHVGGSSFVVHLGHAAAAIASGRIEVALIVHGESGRSRVGLPASASSAQGMEGQFENPYGMPGAPGAYSMACARHMHQYGTTDRQLAEIAVAARQWARLNPRAFKRDPLTIEEVLASPYVSWPFRKLDCCLVTDAAGAVVVTSVERARDLKKAPVRVLGWGEGHDHQIISQMPDVTSGPGRISGPDAFAMAGVKHADVDVAEVYDSFTYTVLTSLEDLGFCRKGEGGDFVSGGRIAPGGDFPLNTSGGGLSYTHPGMFGIFTIIECIRQLRGDFRGQGLRQVADAKIGLVHGTGGKLSATGTAILAAD</sequence>
<organism evidence="2 3">
    <name type="scientific">Shinella yambaruensis</name>
    <dbReference type="NCBI Taxonomy" id="415996"/>
    <lineage>
        <taxon>Bacteria</taxon>
        <taxon>Pseudomonadati</taxon>
        <taxon>Pseudomonadota</taxon>
        <taxon>Alphaproteobacteria</taxon>
        <taxon>Hyphomicrobiales</taxon>
        <taxon>Rhizobiaceae</taxon>
        <taxon>Shinella</taxon>
    </lineage>
</organism>
<dbReference type="Proteomes" id="UP001156702">
    <property type="component" value="Unassembled WGS sequence"/>
</dbReference>
<keyword evidence="3" id="KW-1185">Reference proteome</keyword>
<dbReference type="InterPro" id="IPR055140">
    <property type="entry name" value="Thiolase_C_2"/>
</dbReference>
<comment type="caution">
    <text evidence="2">The sequence shown here is derived from an EMBL/GenBank/DDBJ whole genome shotgun (WGS) entry which is preliminary data.</text>
</comment>
<dbReference type="PANTHER" id="PTHR42870:SF1">
    <property type="entry name" value="NON-SPECIFIC LIPID-TRANSFER PROTEIN-LIKE 2"/>
    <property type="match status" value="1"/>
</dbReference>
<reference evidence="3" key="1">
    <citation type="journal article" date="2019" name="Int. J. Syst. Evol. Microbiol.">
        <title>The Global Catalogue of Microorganisms (GCM) 10K type strain sequencing project: providing services to taxonomists for standard genome sequencing and annotation.</title>
        <authorList>
            <consortium name="The Broad Institute Genomics Platform"/>
            <consortium name="The Broad Institute Genome Sequencing Center for Infectious Disease"/>
            <person name="Wu L."/>
            <person name="Ma J."/>
        </authorList>
    </citation>
    <scope>NUCLEOTIDE SEQUENCE [LARGE SCALE GENOMIC DNA]</scope>
    <source>
        <strain evidence="3">NBRC 102122</strain>
    </source>
</reference>
<dbReference type="Pfam" id="PF22691">
    <property type="entry name" value="Thiolase_C_1"/>
    <property type="match status" value="1"/>
</dbReference>
<proteinExistence type="predicted"/>
<evidence type="ECO:0000313" key="3">
    <source>
        <dbReference type="Proteomes" id="UP001156702"/>
    </source>
</evidence>
<dbReference type="SUPFAM" id="SSF53901">
    <property type="entry name" value="Thiolase-like"/>
    <property type="match status" value="2"/>
</dbReference>
<dbReference type="NCBIfam" id="NF004811">
    <property type="entry name" value="PRK06158.1"/>
    <property type="match status" value="1"/>
</dbReference>
<dbReference type="PIRSF" id="PIRSF000429">
    <property type="entry name" value="Ac-CoA_Ac_transf"/>
    <property type="match status" value="1"/>
</dbReference>
<dbReference type="InterPro" id="IPR016039">
    <property type="entry name" value="Thiolase-like"/>
</dbReference>
<dbReference type="EMBL" id="BSOP01000051">
    <property type="protein sequence ID" value="GLR54522.1"/>
    <property type="molecule type" value="Genomic_DNA"/>
</dbReference>
<evidence type="ECO:0000313" key="2">
    <source>
        <dbReference type="EMBL" id="GLR54522.1"/>
    </source>
</evidence>
<dbReference type="PANTHER" id="PTHR42870">
    <property type="entry name" value="ACETYL-COA C-ACETYLTRANSFERASE"/>
    <property type="match status" value="1"/>
</dbReference>
<dbReference type="Gene3D" id="3.40.47.10">
    <property type="match status" value="1"/>
</dbReference>
<evidence type="ECO:0000259" key="1">
    <source>
        <dbReference type="Pfam" id="PF22691"/>
    </source>
</evidence>
<gene>
    <name evidence="2" type="ORF">GCM10007923_57390</name>
</gene>
<dbReference type="RefSeq" id="WP_244766393.1">
    <property type="nucleotide sequence ID" value="NZ_BSOP01000051.1"/>
</dbReference>
<dbReference type="InterPro" id="IPR002155">
    <property type="entry name" value="Thiolase"/>
</dbReference>
<accession>A0ABQ5ZRK1</accession>
<feature type="domain" description="Thiolase C-terminal" evidence="1">
    <location>
        <begin position="234"/>
        <end position="379"/>
    </location>
</feature>
<name>A0ABQ5ZRK1_9HYPH</name>
<protein>
    <submittedName>
        <fullName evidence="2">Thiolase</fullName>
    </submittedName>
</protein>